<dbReference type="InterPro" id="IPR011050">
    <property type="entry name" value="Pectin_lyase_fold/virulence"/>
</dbReference>
<dbReference type="Proteomes" id="UP001239445">
    <property type="component" value="Unassembled WGS sequence"/>
</dbReference>
<dbReference type="SUPFAM" id="SSF51126">
    <property type="entry name" value="Pectin lyase-like"/>
    <property type="match status" value="1"/>
</dbReference>
<dbReference type="EMBL" id="MU839850">
    <property type="protein sequence ID" value="KAK1749989.1"/>
    <property type="molecule type" value="Genomic_DNA"/>
</dbReference>
<proteinExistence type="predicted"/>
<dbReference type="AlphaFoldDB" id="A0AAJ0B382"/>
<accession>A0AAJ0B382</accession>
<evidence type="ECO:0000313" key="1">
    <source>
        <dbReference type="EMBL" id="KAK1749989.1"/>
    </source>
</evidence>
<evidence type="ECO:0000313" key="2">
    <source>
        <dbReference type="Proteomes" id="UP001239445"/>
    </source>
</evidence>
<keyword evidence="2" id="KW-1185">Reference proteome</keyword>
<gene>
    <name evidence="1" type="ORF">QBC47DRAFT_465235</name>
</gene>
<reference evidence="1" key="1">
    <citation type="submission" date="2023-06" db="EMBL/GenBank/DDBJ databases">
        <title>Genome-scale phylogeny and comparative genomics of the fungal order Sordariales.</title>
        <authorList>
            <consortium name="Lawrence Berkeley National Laboratory"/>
            <person name="Hensen N."/>
            <person name="Bonometti L."/>
            <person name="Westerberg I."/>
            <person name="Brannstrom I.O."/>
            <person name="Guillou S."/>
            <person name="Cros-Aarteil S."/>
            <person name="Calhoun S."/>
            <person name="Haridas S."/>
            <person name="Kuo A."/>
            <person name="Mondo S."/>
            <person name="Pangilinan J."/>
            <person name="Riley R."/>
            <person name="Labutti K."/>
            <person name="Andreopoulos B."/>
            <person name="Lipzen A."/>
            <person name="Chen C."/>
            <person name="Yanf M."/>
            <person name="Daum C."/>
            <person name="Ng V."/>
            <person name="Clum A."/>
            <person name="Steindorff A."/>
            <person name="Ohm R."/>
            <person name="Martin F."/>
            <person name="Silar P."/>
            <person name="Natvig D."/>
            <person name="Lalanne C."/>
            <person name="Gautier V."/>
            <person name="Ament-Velasquez S.L."/>
            <person name="Kruys A."/>
            <person name="Hutchinson M.I."/>
            <person name="Powell A.J."/>
            <person name="Barry K."/>
            <person name="Miller A.N."/>
            <person name="Grigoriev I.V."/>
            <person name="Debuchy R."/>
            <person name="Gladieux P."/>
            <person name="Thoren M.H."/>
            <person name="Johannesson H."/>
        </authorList>
    </citation>
    <scope>NUCLEOTIDE SEQUENCE</scope>
    <source>
        <strain evidence="1">PSN4</strain>
    </source>
</reference>
<organism evidence="1 2">
    <name type="scientific">Echria macrotheca</name>
    <dbReference type="NCBI Taxonomy" id="438768"/>
    <lineage>
        <taxon>Eukaryota</taxon>
        <taxon>Fungi</taxon>
        <taxon>Dikarya</taxon>
        <taxon>Ascomycota</taxon>
        <taxon>Pezizomycotina</taxon>
        <taxon>Sordariomycetes</taxon>
        <taxon>Sordariomycetidae</taxon>
        <taxon>Sordariales</taxon>
        <taxon>Schizotheciaceae</taxon>
        <taxon>Echria</taxon>
    </lineage>
</organism>
<comment type="caution">
    <text evidence="1">The sequence shown here is derived from an EMBL/GenBank/DDBJ whole genome shotgun (WGS) entry which is preliminary data.</text>
</comment>
<sequence length="210" mass="23577">MALLALSDSAIRTVDLARQLEDAHEVDADIPYPSNWLVSVHRGRKNWTKVLQYGTRVLSNEPHQGIRGVFLAVLFVTVVIGEVVIENSTCTVTPLGSGDDTPQIKKAFQQCSSNSPVVFQEGTYNIRRVNYQARGHDPQRTQRKKARCNLCPDEKTCSRAYPTILLDIDRWERCTAPDQTSRSGEDPIHYKRKAAAHLRKPSTAYATLTL</sequence>
<protein>
    <submittedName>
        <fullName evidence="1">Uncharacterized protein</fullName>
    </submittedName>
</protein>
<name>A0AAJ0B382_9PEZI</name>